<keyword evidence="5" id="KW-0539">Nucleus</keyword>
<dbReference type="SMART" id="SM00338">
    <property type="entry name" value="BRLZ"/>
    <property type="match status" value="1"/>
</dbReference>
<dbReference type="InterPro" id="IPR002112">
    <property type="entry name" value="Leuzip_Jun"/>
</dbReference>
<dbReference type="SUPFAM" id="SSF57959">
    <property type="entry name" value="Leucine zipper domain"/>
    <property type="match status" value="1"/>
</dbReference>
<dbReference type="GO" id="GO:0003700">
    <property type="term" value="F:DNA-binding transcription factor activity"/>
    <property type="evidence" value="ECO:0007669"/>
    <property type="project" value="InterPro"/>
</dbReference>
<dbReference type="InterPro" id="IPR020956">
    <property type="entry name" value="TF_Aft1_OSM"/>
</dbReference>
<accession>A0A7D9CVM6</accession>
<evidence type="ECO:0000256" key="6">
    <source>
        <dbReference type="SAM" id="MobiDB-lite"/>
    </source>
</evidence>
<feature type="compositionally biased region" description="Polar residues" evidence="6">
    <location>
        <begin position="170"/>
        <end position="184"/>
    </location>
</feature>
<feature type="region of interest" description="Disordered" evidence="6">
    <location>
        <begin position="89"/>
        <end position="111"/>
    </location>
</feature>
<keyword evidence="9" id="KW-1185">Reference proteome</keyword>
<keyword evidence="2" id="KW-0805">Transcription regulation</keyword>
<dbReference type="Pfam" id="PF00170">
    <property type="entry name" value="bZIP_1"/>
    <property type="match status" value="1"/>
</dbReference>
<dbReference type="AlphaFoldDB" id="A0A7D9CVM6"/>
<feature type="compositionally biased region" description="Polar residues" evidence="6">
    <location>
        <begin position="475"/>
        <end position="497"/>
    </location>
</feature>
<gene>
    <name evidence="8" type="ORF">DEBR0S1_26962G</name>
</gene>
<evidence type="ECO:0000259" key="7">
    <source>
        <dbReference type="PROSITE" id="PS50217"/>
    </source>
</evidence>
<keyword evidence="4" id="KW-0804">Transcription</keyword>
<feature type="region of interest" description="Disordered" evidence="6">
    <location>
        <begin position="468"/>
        <end position="529"/>
    </location>
</feature>
<sequence>MTSSSGASAADKTAKSIGDLSAKVHSGSSARENSTSSKKTLDLEPNPFEQSFAQNKVKGNSRVRGQNSNQGTSSSFLQSHATRTNQNGITQQVFPQSISPPILTPGGSRRLPPTSVLPPLVGMLTPGGGSLPGTPGIWSALLGAGVTPGSATSPYFNIPALADSAQGVRPQTSQMLPNSSSRQSQGIQPQHQKQRQQHQRQAVQLGQTYYAEKEGINADDTSLLRGGNANTGFVPQLPARLPSVGSINGLMGSIPSFTTTPGGSVSTLSVQPNPDGSATDANSDGTGQTIIGLKMSDDVANSATPRRKRELSKMAKEPANKKKKVDDKARKAKLNVVKAKHGKVGRKRKSRNDMTEEEKRRNFLERNRLAASKCRQRKKKMVEKMKEDLQFYTSQYSTLTSHISILREHVLTLRTILYAHKGCQKLIEQVGGVETLNTLLNGTNYVSQLPQAHHVPTPPSVQLQGIASPAKLDNNDPNTSRLPTRNFLGNNNQSQNKVSARESVVSSNSSALNNSLMNTPASNTTNGASANVSELNLQGGSPPQAAVAAAVALSANSLINRHQNARIHN</sequence>
<feature type="region of interest" description="Disordered" evidence="6">
    <location>
        <begin position="262"/>
        <end position="360"/>
    </location>
</feature>
<proteinExistence type="predicted"/>
<feature type="region of interest" description="Disordered" evidence="6">
    <location>
        <begin position="1"/>
        <end position="75"/>
    </location>
</feature>
<dbReference type="GO" id="GO:0003677">
    <property type="term" value="F:DNA binding"/>
    <property type="evidence" value="ECO:0007669"/>
    <property type="project" value="UniProtKB-KW"/>
</dbReference>
<feature type="domain" description="BZIP" evidence="7">
    <location>
        <begin position="357"/>
        <end position="420"/>
    </location>
</feature>
<name>A0A7D9CVM6_DEKBR</name>
<feature type="compositionally biased region" description="Polar residues" evidence="6">
    <location>
        <begin position="517"/>
        <end position="529"/>
    </location>
</feature>
<dbReference type="Proteomes" id="UP000478008">
    <property type="component" value="Unassembled WGS sequence"/>
</dbReference>
<evidence type="ECO:0000256" key="5">
    <source>
        <dbReference type="ARBA" id="ARBA00023242"/>
    </source>
</evidence>
<dbReference type="InterPro" id="IPR046347">
    <property type="entry name" value="bZIP_sf"/>
</dbReference>
<evidence type="ECO:0000313" key="8">
    <source>
        <dbReference type="EMBL" id="VUG16838.1"/>
    </source>
</evidence>
<dbReference type="Gene3D" id="1.20.5.170">
    <property type="match status" value="1"/>
</dbReference>
<feature type="compositionally biased region" description="Polar residues" evidence="6">
    <location>
        <begin position="262"/>
        <end position="289"/>
    </location>
</feature>
<feature type="compositionally biased region" description="Basic and acidic residues" evidence="6">
    <location>
        <begin position="311"/>
        <end position="329"/>
    </location>
</feature>
<evidence type="ECO:0000313" key="9">
    <source>
        <dbReference type="Proteomes" id="UP000478008"/>
    </source>
</evidence>
<protein>
    <submittedName>
        <fullName evidence="8">DEBR0S1_26962g1_1</fullName>
    </submittedName>
</protein>
<feature type="compositionally biased region" description="Basic residues" evidence="6">
    <location>
        <begin position="330"/>
        <end position="350"/>
    </location>
</feature>
<feature type="compositionally biased region" description="Polar residues" evidence="6">
    <location>
        <begin position="89"/>
        <end position="99"/>
    </location>
</feature>
<dbReference type="InterPro" id="IPR004827">
    <property type="entry name" value="bZIP"/>
</dbReference>
<feature type="compositionally biased region" description="Polar residues" evidence="6">
    <location>
        <begin position="48"/>
        <end position="75"/>
    </location>
</feature>
<evidence type="ECO:0000256" key="1">
    <source>
        <dbReference type="ARBA" id="ARBA00004123"/>
    </source>
</evidence>
<evidence type="ECO:0000256" key="2">
    <source>
        <dbReference type="ARBA" id="ARBA00023015"/>
    </source>
</evidence>
<dbReference type="Pfam" id="PF11785">
    <property type="entry name" value="Aft1_OSA"/>
    <property type="match status" value="1"/>
</dbReference>
<evidence type="ECO:0000256" key="3">
    <source>
        <dbReference type="ARBA" id="ARBA00023125"/>
    </source>
</evidence>
<feature type="compositionally biased region" description="Low complexity" evidence="6">
    <location>
        <begin position="501"/>
        <end position="516"/>
    </location>
</feature>
<dbReference type="GO" id="GO:0005634">
    <property type="term" value="C:nucleus"/>
    <property type="evidence" value="ECO:0007669"/>
    <property type="project" value="UniProtKB-SubCell"/>
</dbReference>
<keyword evidence="3" id="KW-0238">DNA-binding</keyword>
<reference evidence="8 9" key="1">
    <citation type="submission" date="2019-07" db="EMBL/GenBank/DDBJ databases">
        <authorList>
            <person name="Friedrich A."/>
            <person name="Schacherer J."/>
        </authorList>
    </citation>
    <scope>NUCLEOTIDE SEQUENCE [LARGE SCALE GENOMIC DNA]</scope>
</reference>
<evidence type="ECO:0000256" key="4">
    <source>
        <dbReference type="ARBA" id="ARBA00023163"/>
    </source>
</evidence>
<feature type="compositionally biased region" description="Basic and acidic residues" evidence="6">
    <location>
        <begin position="351"/>
        <end position="360"/>
    </location>
</feature>
<dbReference type="PROSITE" id="PS50217">
    <property type="entry name" value="BZIP"/>
    <property type="match status" value="1"/>
</dbReference>
<comment type="subcellular location">
    <subcellularLocation>
        <location evidence="1">Nucleus</location>
    </subcellularLocation>
</comment>
<dbReference type="PRINTS" id="PR00043">
    <property type="entry name" value="LEUZIPPRJUN"/>
</dbReference>
<dbReference type="PANTHER" id="PTHR19304">
    <property type="entry name" value="CYCLIC-AMP RESPONSE ELEMENT BINDING PROTEIN"/>
    <property type="match status" value="1"/>
</dbReference>
<feature type="region of interest" description="Disordered" evidence="6">
    <location>
        <begin position="170"/>
        <end position="203"/>
    </location>
</feature>
<dbReference type="EMBL" id="CABFWN010000001">
    <property type="protein sequence ID" value="VUG16838.1"/>
    <property type="molecule type" value="Genomic_DNA"/>
</dbReference>
<dbReference type="InterPro" id="IPR051027">
    <property type="entry name" value="bZIP_transcription_factors"/>
</dbReference>
<organism evidence="8 9">
    <name type="scientific">Dekkera bruxellensis</name>
    <name type="common">Brettanomyces custersii</name>
    <dbReference type="NCBI Taxonomy" id="5007"/>
    <lineage>
        <taxon>Eukaryota</taxon>
        <taxon>Fungi</taxon>
        <taxon>Dikarya</taxon>
        <taxon>Ascomycota</taxon>
        <taxon>Saccharomycotina</taxon>
        <taxon>Pichiomycetes</taxon>
        <taxon>Pichiales</taxon>
        <taxon>Pichiaceae</taxon>
        <taxon>Brettanomyces</taxon>
    </lineage>
</organism>
<dbReference type="CDD" id="cd14687">
    <property type="entry name" value="bZIP_ATF2"/>
    <property type="match status" value="1"/>
</dbReference>
<feature type="compositionally biased region" description="Polar residues" evidence="6">
    <location>
        <begin position="26"/>
        <end position="38"/>
    </location>
</feature>